<accession>A0A401GP96</accession>
<evidence type="ECO:0000313" key="2">
    <source>
        <dbReference type="EMBL" id="GBE84022.1"/>
    </source>
</evidence>
<sequence>MTTGIAEYQLLENALNSSSTFTEVNSAIVDDVAMRAPPKFEGRSFSFQHPHFMPSFILYSETPPLPGYWFSRTDIPNSATFHHRALHEEERCAGTASKMEVDEEKSLISSGELAIGAVNREASFIPSEEPASSTNTEPHVQDEKDKATSLIVFDVIDTFSSGRVSTWSSLRRGLFSPPHESTRVFFRKTHRRKGAGPDLRGSARTPGKEFDQPSSEPRTQQATVSFDSTCSYDETRGPQAQSSTLDSPTASNSGQPANLQGLVKMETRPLRSDSDLNSKNAETNNGKDALSPAGNASDWDGFIFPSRGVFPSWEGLGELLHQVVPTDRSSQAQHEGASYLSRLSSARSSKKPSGSQLGACALTKFPSWHGLDNGVQVLKELGDGHTAMGYNFLYRDDAEGQSPPAAISPTPTIPDWRGSIHSSHNSLSHGDFPVHHAEVTGEFPGQIVTPTLQQPGVHLIADEDCCCLRGPHAIDYEADNNSNDADAPNAVPVHTPVPTEYQASLAAINNDTPDNCFPHLRQPSKPARTAQTRRAKDRPQPPPPAQRLKAGKGALARHGEYWYPVRLIQPEGSSTAGRTWRLVWWRHCVFAQPSPDRHRYVPEAELVDDLWDDRERRRKIRLGKWRHASQIPTEEDVLAEPDSYPFTEEIDRILTPHIHVLSALLNSPEEVDSTSVPVLQYLRSDAGSDGAKSVQSPGNKSLGKPTKTSEVDSRFRQHPAVRSGMVPHTGDLDIVEQARINNWFYLKVPGARKQKHLWIGFFPLAHAITLVIASRKRDHFTQVPEFRSIGSAADQTAFILSQAWAYQVAMAHGPHEAKDVDQEALELLEGRMFEVSQAAGRAGYYQWGLDAGHHQDDWEPYKDLRSMWNHYDAEFSESELQTGPEYTAFEAPPPPAEATSLIPAKRRPVPVPAYRGAKAAKKRR</sequence>
<feature type="region of interest" description="Disordered" evidence="1">
    <location>
        <begin position="687"/>
        <end position="714"/>
    </location>
</feature>
<evidence type="ECO:0000313" key="3">
    <source>
        <dbReference type="Proteomes" id="UP000287166"/>
    </source>
</evidence>
<comment type="caution">
    <text evidence="2">The sequence shown here is derived from an EMBL/GenBank/DDBJ whole genome shotgun (WGS) entry which is preliminary data.</text>
</comment>
<feature type="region of interest" description="Disordered" evidence="1">
    <location>
        <begin position="185"/>
        <end position="293"/>
    </location>
</feature>
<dbReference type="OrthoDB" id="2804661at2759"/>
<dbReference type="GeneID" id="38780939"/>
<feature type="region of interest" description="Disordered" evidence="1">
    <location>
        <begin position="124"/>
        <end position="144"/>
    </location>
</feature>
<feature type="compositionally biased region" description="Basic and acidic residues" evidence="1">
    <location>
        <begin position="265"/>
        <end position="276"/>
    </location>
</feature>
<gene>
    <name evidence="2" type="ORF">SCP_0510820</name>
</gene>
<feature type="compositionally biased region" description="Polar residues" evidence="1">
    <location>
        <begin position="277"/>
        <end position="286"/>
    </location>
</feature>
<feature type="region of interest" description="Disordered" evidence="1">
    <location>
        <begin position="328"/>
        <end position="356"/>
    </location>
</feature>
<dbReference type="Proteomes" id="UP000287166">
    <property type="component" value="Unassembled WGS sequence"/>
</dbReference>
<protein>
    <submittedName>
        <fullName evidence="2">Uncharacterized protein</fullName>
    </submittedName>
</protein>
<feature type="compositionally biased region" description="Basic residues" evidence="1">
    <location>
        <begin position="185"/>
        <end position="194"/>
    </location>
</feature>
<reference evidence="2 3" key="1">
    <citation type="journal article" date="2018" name="Sci. Rep.">
        <title>Genome sequence of the cauliflower mushroom Sparassis crispa (Hanabiratake) and its association with beneficial usage.</title>
        <authorList>
            <person name="Kiyama R."/>
            <person name="Furutani Y."/>
            <person name="Kawaguchi K."/>
            <person name="Nakanishi T."/>
        </authorList>
    </citation>
    <scope>NUCLEOTIDE SEQUENCE [LARGE SCALE GENOMIC DNA]</scope>
</reference>
<organism evidence="2 3">
    <name type="scientific">Sparassis crispa</name>
    <dbReference type="NCBI Taxonomy" id="139825"/>
    <lineage>
        <taxon>Eukaryota</taxon>
        <taxon>Fungi</taxon>
        <taxon>Dikarya</taxon>
        <taxon>Basidiomycota</taxon>
        <taxon>Agaricomycotina</taxon>
        <taxon>Agaricomycetes</taxon>
        <taxon>Polyporales</taxon>
        <taxon>Sparassidaceae</taxon>
        <taxon>Sparassis</taxon>
    </lineage>
</organism>
<dbReference type="RefSeq" id="XP_027614935.1">
    <property type="nucleotide sequence ID" value="XM_027759134.1"/>
</dbReference>
<feature type="compositionally biased region" description="Low complexity" evidence="1">
    <location>
        <begin position="336"/>
        <end position="355"/>
    </location>
</feature>
<feature type="region of interest" description="Disordered" evidence="1">
    <location>
        <begin position="885"/>
        <end position="907"/>
    </location>
</feature>
<name>A0A401GP96_9APHY</name>
<feature type="compositionally biased region" description="Polar residues" evidence="1">
    <location>
        <begin position="212"/>
        <end position="258"/>
    </location>
</feature>
<proteinExistence type="predicted"/>
<dbReference type="AlphaFoldDB" id="A0A401GP96"/>
<evidence type="ECO:0000256" key="1">
    <source>
        <dbReference type="SAM" id="MobiDB-lite"/>
    </source>
</evidence>
<dbReference type="InParanoid" id="A0A401GP96"/>
<keyword evidence="3" id="KW-1185">Reference proteome</keyword>
<feature type="region of interest" description="Disordered" evidence="1">
    <location>
        <begin position="516"/>
        <end position="551"/>
    </location>
</feature>
<dbReference type="EMBL" id="BFAD01000005">
    <property type="protein sequence ID" value="GBE84022.1"/>
    <property type="molecule type" value="Genomic_DNA"/>
</dbReference>